<keyword evidence="4" id="KW-0677">Repeat</keyword>
<dbReference type="GO" id="GO:0006955">
    <property type="term" value="P:immune response"/>
    <property type="evidence" value="ECO:0007669"/>
    <property type="project" value="InterPro"/>
</dbReference>
<dbReference type="GO" id="GO:0007160">
    <property type="term" value="P:cell-matrix adhesion"/>
    <property type="evidence" value="ECO:0007669"/>
    <property type="project" value="TreeGrafter"/>
</dbReference>
<dbReference type="GO" id="GO:0005615">
    <property type="term" value="C:extracellular space"/>
    <property type="evidence" value="ECO:0007669"/>
    <property type="project" value="TreeGrafter"/>
</dbReference>
<dbReference type="AlphaFoldDB" id="A0A1S3NSE7"/>
<dbReference type="InterPro" id="IPR020436">
    <property type="entry name" value="SMB_chordata"/>
</dbReference>
<feature type="signal peptide" evidence="9">
    <location>
        <begin position="1"/>
        <end position="17"/>
    </location>
</feature>
<feature type="repeat" description="Hemopexin" evidence="7">
    <location>
        <begin position="243"/>
        <end position="287"/>
    </location>
</feature>
<dbReference type="SUPFAM" id="SSF81995">
    <property type="entry name" value="beta-sandwich domain of Sec23/24"/>
    <property type="match status" value="1"/>
</dbReference>
<feature type="chain" id="PRO_5010219180" evidence="9">
    <location>
        <begin position="18"/>
        <end position="680"/>
    </location>
</feature>
<dbReference type="PANTHER" id="PTHR22917">
    <property type="entry name" value="HEMOPEXIN DOMAIN-CONTAINING PROTEIN"/>
    <property type="match status" value="1"/>
</dbReference>
<evidence type="ECO:0000256" key="4">
    <source>
        <dbReference type="ARBA" id="ARBA00022737"/>
    </source>
</evidence>
<evidence type="ECO:0000256" key="3">
    <source>
        <dbReference type="ARBA" id="ARBA00022729"/>
    </source>
</evidence>
<dbReference type="InterPro" id="IPR001212">
    <property type="entry name" value="Somatomedin_B_dom"/>
</dbReference>
<evidence type="ECO:0000256" key="5">
    <source>
        <dbReference type="ARBA" id="ARBA00023157"/>
    </source>
</evidence>
<dbReference type="GO" id="GO:0005044">
    <property type="term" value="F:scavenger receptor activity"/>
    <property type="evidence" value="ECO:0007669"/>
    <property type="project" value="InterPro"/>
</dbReference>
<proteinExistence type="predicted"/>
<organism evidence="11 12">
    <name type="scientific">Salmo salar</name>
    <name type="common">Atlantic salmon</name>
    <dbReference type="NCBI Taxonomy" id="8030"/>
    <lineage>
        <taxon>Eukaryota</taxon>
        <taxon>Metazoa</taxon>
        <taxon>Chordata</taxon>
        <taxon>Craniata</taxon>
        <taxon>Vertebrata</taxon>
        <taxon>Euteleostomi</taxon>
        <taxon>Actinopterygii</taxon>
        <taxon>Neopterygii</taxon>
        <taxon>Teleostei</taxon>
        <taxon>Protacanthopterygii</taxon>
        <taxon>Salmoniformes</taxon>
        <taxon>Salmonidae</taxon>
        <taxon>Salmoninae</taxon>
        <taxon>Salmo</taxon>
    </lineage>
</organism>
<keyword evidence="5" id="KW-1015">Disulfide bond</keyword>
<dbReference type="InterPro" id="IPR000585">
    <property type="entry name" value="Hemopexin-like_dom"/>
</dbReference>
<dbReference type="GO" id="GO:0033627">
    <property type="term" value="P:cell adhesion mediated by integrin"/>
    <property type="evidence" value="ECO:0007669"/>
    <property type="project" value="TreeGrafter"/>
</dbReference>
<dbReference type="GeneID" id="106581031"/>
<dbReference type="InterPro" id="IPR036024">
    <property type="entry name" value="Somatomedin_B-like_dom_sf"/>
</dbReference>
<dbReference type="InterPro" id="IPR036375">
    <property type="entry name" value="Hemopexin-like_dom_sf"/>
</dbReference>
<feature type="repeat" description="Hemopexin" evidence="7">
    <location>
        <begin position="288"/>
        <end position="335"/>
    </location>
</feature>
<dbReference type="SMART" id="SM00120">
    <property type="entry name" value="HX"/>
    <property type="match status" value="4"/>
</dbReference>
<dbReference type="PROSITE" id="PS00524">
    <property type="entry name" value="SMB_1"/>
    <property type="match status" value="1"/>
</dbReference>
<evidence type="ECO:0000256" key="1">
    <source>
        <dbReference type="ARBA" id="ARBA00004613"/>
    </source>
</evidence>
<dbReference type="Pfam" id="PF01033">
    <property type="entry name" value="Somatomedin_B"/>
    <property type="match status" value="1"/>
</dbReference>
<dbReference type="SMR" id="A0A1S3NSE7"/>
<name>A0A1S3NSE7_SALSA</name>
<keyword evidence="6" id="KW-0325">Glycoprotein</keyword>
<feature type="compositionally biased region" description="Low complexity" evidence="8">
    <location>
        <begin position="74"/>
        <end position="84"/>
    </location>
</feature>
<dbReference type="PRINTS" id="PR00022">
    <property type="entry name" value="SOMATOMEDINB"/>
</dbReference>
<keyword evidence="2" id="KW-0964">Secreted</keyword>
<dbReference type="Gene3D" id="2.110.10.10">
    <property type="entry name" value="Hemopexin-like domain"/>
    <property type="match status" value="2"/>
</dbReference>
<dbReference type="InterPro" id="IPR018487">
    <property type="entry name" value="Hemopexin-like_repeat"/>
</dbReference>
<dbReference type="Gene3D" id="4.10.410.20">
    <property type="match status" value="1"/>
</dbReference>
<dbReference type="GO" id="GO:0030247">
    <property type="term" value="F:polysaccharide binding"/>
    <property type="evidence" value="ECO:0007669"/>
    <property type="project" value="InterPro"/>
</dbReference>
<dbReference type="Pfam" id="PF00045">
    <property type="entry name" value="Hemopexin"/>
    <property type="match status" value="3"/>
</dbReference>
<evidence type="ECO:0000313" key="12">
    <source>
        <dbReference type="RefSeq" id="XP_014018175.1"/>
    </source>
</evidence>
<dbReference type="SUPFAM" id="SSF50923">
    <property type="entry name" value="Hemopexin-like domain"/>
    <property type="match status" value="2"/>
</dbReference>
<dbReference type="PROSITE" id="PS50958">
    <property type="entry name" value="SMB_2"/>
    <property type="match status" value="1"/>
</dbReference>
<gene>
    <name evidence="12" type="primary">LOC106581031</name>
</gene>
<dbReference type="SUPFAM" id="SSF90188">
    <property type="entry name" value="Somatomedin B domain"/>
    <property type="match status" value="1"/>
</dbReference>
<dbReference type="PROSITE" id="PS51642">
    <property type="entry name" value="HEMOPEXIN_2"/>
    <property type="match status" value="4"/>
</dbReference>
<dbReference type="SMART" id="SM00201">
    <property type="entry name" value="SO"/>
    <property type="match status" value="1"/>
</dbReference>
<dbReference type="RefSeq" id="XP_014018175.1">
    <property type="nucleotide sequence ID" value="XM_014162700.2"/>
</dbReference>
<reference evidence="12" key="1">
    <citation type="submission" date="2025-08" db="UniProtKB">
        <authorList>
            <consortium name="RefSeq"/>
        </authorList>
    </citation>
    <scope>IDENTIFICATION</scope>
</reference>
<dbReference type="InterPro" id="IPR051298">
    <property type="entry name" value="Heme_transport/Cell_adhesion"/>
</dbReference>
<evidence type="ECO:0000256" key="9">
    <source>
        <dbReference type="SAM" id="SignalP"/>
    </source>
</evidence>
<comment type="subcellular location">
    <subcellularLocation>
        <location evidence="1">Secreted</location>
    </subcellularLocation>
</comment>
<accession>A0A1S3NSE7</accession>
<evidence type="ECO:0000256" key="2">
    <source>
        <dbReference type="ARBA" id="ARBA00022525"/>
    </source>
</evidence>
<evidence type="ECO:0000256" key="6">
    <source>
        <dbReference type="ARBA" id="ARBA00023180"/>
    </source>
</evidence>
<keyword evidence="3 9" id="KW-0732">Signal</keyword>
<dbReference type="GO" id="GO:0050840">
    <property type="term" value="F:extracellular matrix binding"/>
    <property type="evidence" value="ECO:0007669"/>
    <property type="project" value="TreeGrafter"/>
</dbReference>
<dbReference type="PANTHER" id="PTHR22917:SF7">
    <property type="entry name" value="VITRONECTIN A"/>
    <property type="match status" value="1"/>
</dbReference>
<dbReference type="Proteomes" id="UP001652741">
    <property type="component" value="Chromosome ssa20"/>
</dbReference>
<evidence type="ECO:0000256" key="7">
    <source>
        <dbReference type="PROSITE-ProRule" id="PRU01011"/>
    </source>
</evidence>
<protein>
    <submittedName>
        <fullName evidence="12">Vitronectin</fullName>
    </submittedName>
</protein>
<dbReference type="KEGG" id="sasa:106581031"/>
<dbReference type="GO" id="GO:0005178">
    <property type="term" value="F:integrin binding"/>
    <property type="evidence" value="ECO:0007669"/>
    <property type="project" value="TreeGrafter"/>
</dbReference>
<keyword evidence="11" id="KW-1185">Reference proteome</keyword>
<feature type="compositionally biased region" description="Low complexity" evidence="8">
    <location>
        <begin position="103"/>
        <end position="113"/>
    </location>
</feature>
<dbReference type="PaxDb" id="8030-ENSSSAP00000055487"/>
<sequence>MRLGLILLLAGIATVFAAEESCMDRCENGFDSKKDCQCDTMCRYYKSCCSDYETACHMKTRGDTFEFAEDDDGPFTPTTPAFPTQPEDGESSSSGGQHRQPTRLRTPNTTPTPAKIATKITPVTEPARGAARDPQRGQFPVVVPLPEAAKATKAPSATQAGRGSDRGQFPVVVPLPETAKATKAPSATQAGRGSDRGQFPVVVPLPETAIAIEATSVPQTTTEEVVTTTKAPVVDPDAQPCSSRPWDSLMQLKNGSVYAFRGEWFFELDEKSVMPGYPKLIQNIWGIRGPIDAAFTRINCQGKTYIFKGNKYWRFDDGVLEEDYPRDINVGFEKIPDDVDAAFAIAAPGHHGKEKVYFFKGDQYYQYEFKHQPSHEECIKMSAGSPSALFTAYTDIYHNNWEELFNMLFRGIPNHHGGHRFINKDWIGIKAPVDAVMTGRLYITPRPLAPPLFPPLPPLWDHNDGRRQPWDQQWGQYGQQDQLNGQQNGQQYGQQGQQYGQQWEQQWGHRRSRRQSYWGAGTGMAMGQAFAEKGMDMGKGFAEKGMDLGRKLAERGMAMEGMFGGWDMRRTDARDADRDRDRRRDDQDRRRDDQDRRRDDQDRRGDGYKYDSRYNAEGRAYWEFVNKGQPVQSVYFFKGDKYYRVDLKTKKVDPASPPYPRSIGKYWLGCPEKHLEAEKK</sequence>
<evidence type="ECO:0000259" key="10">
    <source>
        <dbReference type="PROSITE" id="PS50958"/>
    </source>
</evidence>
<feature type="region of interest" description="Disordered" evidence="8">
    <location>
        <begin position="67"/>
        <end position="198"/>
    </location>
</feature>
<dbReference type="STRING" id="8030.ENSSSAP00000055487"/>
<evidence type="ECO:0000256" key="8">
    <source>
        <dbReference type="SAM" id="MobiDB-lite"/>
    </source>
</evidence>
<feature type="repeat" description="Hemopexin" evidence="7">
    <location>
        <begin position="617"/>
        <end position="670"/>
    </location>
</feature>
<feature type="region of interest" description="Disordered" evidence="8">
    <location>
        <begin position="572"/>
        <end position="611"/>
    </location>
</feature>
<feature type="repeat" description="Hemopexin" evidence="7">
    <location>
        <begin position="336"/>
        <end position="386"/>
    </location>
</feature>
<dbReference type="OrthoDB" id="9898692at2759"/>
<dbReference type="CDD" id="cd00094">
    <property type="entry name" value="HX"/>
    <property type="match status" value="1"/>
</dbReference>
<evidence type="ECO:0000313" key="11">
    <source>
        <dbReference type="Proteomes" id="UP001652741"/>
    </source>
</evidence>
<feature type="domain" description="SMB" evidence="10">
    <location>
        <begin position="18"/>
        <end position="60"/>
    </location>
</feature>